<dbReference type="VEuPathDB" id="TrichDB:TVAGG3_0669680"/>
<evidence type="ECO:0000313" key="3">
    <source>
        <dbReference type="EMBL" id="EAX93631.1"/>
    </source>
</evidence>
<dbReference type="Gene3D" id="2.130.10.10">
    <property type="entry name" value="YVTN repeat-like/Quinoprotein amine dehydrogenase"/>
    <property type="match status" value="1"/>
</dbReference>
<reference evidence="3" key="1">
    <citation type="submission" date="2006-10" db="EMBL/GenBank/DDBJ databases">
        <authorList>
            <person name="Amadeo P."/>
            <person name="Zhao Q."/>
            <person name="Wortman J."/>
            <person name="Fraser-Liggett C."/>
            <person name="Carlton J."/>
        </authorList>
    </citation>
    <scope>NUCLEOTIDE SEQUENCE</scope>
    <source>
        <strain evidence="3">G3</strain>
    </source>
</reference>
<dbReference type="SMART" id="SM01026">
    <property type="entry name" value="Beach"/>
    <property type="match status" value="1"/>
</dbReference>
<protein>
    <submittedName>
        <fullName evidence="3">Beige/BEACH domain containing protein</fullName>
    </submittedName>
</protein>
<dbReference type="InterPro" id="IPR000409">
    <property type="entry name" value="BEACH_dom"/>
</dbReference>
<dbReference type="PROSITE" id="PS51783">
    <property type="entry name" value="PH_BEACH"/>
    <property type="match status" value="1"/>
</dbReference>
<dbReference type="SMR" id="A2FN72"/>
<reference evidence="3" key="2">
    <citation type="journal article" date="2007" name="Science">
        <title>Draft genome sequence of the sexually transmitted pathogen Trichomonas vaginalis.</title>
        <authorList>
            <person name="Carlton J.M."/>
            <person name="Hirt R.P."/>
            <person name="Silva J.C."/>
            <person name="Delcher A.L."/>
            <person name="Schatz M."/>
            <person name="Zhao Q."/>
            <person name="Wortman J.R."/>
            <person name="Bidwell S.L."/>
            <person name="Alsmark U.C.M."/>
            <person name="Besteiro S."/>
            <person name="Sicheritz-Ponten T."/>
            <person name="Noel C.J."/>
            <person name="Dacks J.B."/>
            <person name="Foster P.G."/>
            <person name="Simillion C."/>
            <person name="Van de Peer Y."/>
            <person name="Miranda-Saavedra D."/>
            <person name="Barton G.J."/>
            <person name="Westrop G.D."/>
            <person name="Mueller S."/>
            <person name="Dessi D."/>
            <person name="Fiori P.L."/>
            <person name="Ren Q."/>
            <person name="Paulsen I."/>
            <person name="Zhang H."/>
            <person name="Bastida-Corcuera F.D."/>
            <person name="Simoes-Barbosa A."/>
            <person name="Brown M.T."/>
            <person name="Hayes R.D."/>
            <person name="Mukherjee M."/>
            <person name="Okumura C.Y."/>
            <person name="Schneider R."/>
            <person name="Smith A.J."/>
            <person name="Vanacova S."/>
            <person name="Villalvazo M."/>
            <person name="Haas B.J."/>
            <person name="Pertea M."/>
            <person name="Feldblyum T.V."/>
            <person name="Utterback T.R."/>
            <person name="Shu C.L."/>
            <person name="Osoegawa K."/>
            <person name="de Jong P.J."/>
            <person name="Hrdy I."/>
            <person name="Horvathova L."/>
            <person name="Zubacova Z."/>
            <person name="Dolezal P."/>
            <person name="Malik S.B."/>
            <person name="Logsdon J.M. Jr."/>
            <person name="Henze K."/>
            <person name="Gupta A."/>
            <person name="Wang C.C."/>
            <person name="Dunne R.L."/>
            <person name="Upcroft J.A."/>
            <person name="Upcroft P."/>
            <person name="White O."/>
            <person name="Salzberg S.L."/>
            <person name="Tang P."/>
            <person name="Chiu C.-H."/>
            <person name="Lee Y.-S."/>
            <person name="Embley T.M."/>
            <person name="Coombs G.H."/>
            <person name="Mottram J.C."/>
            <person name="Tachezy J."/>
            <person name="Fraser-Liggett C.M."/>
            <person name="Johnson P.J."/>
        </authorList>
    </citation>
    <scope>NUCLEOTIDE SEQUENCE [LARGE SCALE GENOMIC DNA]</scope>
    <source>
        <strain evidence="3">G3</strain>
    </source>
</reference>
<dbReference type="RefSeq" id="XP_001306561.1">
    <property type="nucleotide sequence ID" value="XM_001306560.1"/>
</dbReference>
<dbReference type="KEGG" id="tva:4751352"/>
<dbReference type="InParanoid" id="A2FN72"/>
<dbReference type="PROSITE" id="PS50197">
    <property type="entry name" value="BEACH"/>
    <property type="match status" value="1"/>
</dbReference>
<dbReference type="SUPFAM" id="SSF50729">
    <property type="entry name" value="PH domain-like"/>
    <property type="match status" value="1"/>
</dbReference>
<dbReference type="Gene3D" id="2.30.29.30">
    <property type="entry name" value="Pleckstrin-homology domain (PH domain)/Phosphotyrosine-binding domain (PTB)"/>
    <property type="match status" value="1"/>
</dbReference>
<feature type="domain" description="BEACH-type PH" evidence="2">
    <location>
        <begin position="1433"/>
        <end position="1536"/>
    </location>
</feature>
<dbReference type="InterPro" id="IPR050865">
    <property type="entry name" value="BEACH_Domain"/>
</dbReference>
<evidence type="ECO:0000313" key="4">
    <source>
        <dbReference type="Proteomes" id="UP000001542"/>
    </source>
</evidence>
<dbReference type="SUPFAM" id="SSF50998">
    <property type="entry name" value="Quinoprotein alcohol dehydrogenase-like"/>
    <property type="match status" value="1"/>
</dbReference>
<feature type="domain" description="BEACH" evidence="1">
    <location>
        <begin position="1546"/>
        <end position="1823"/>
    </location>
</feature>
<sequence>MFTSYPSIFQKFEEWMPSIFKVFETYIFHFNLDLTNVGFTKKEPLTVESNTVWFTPSGTFGEYIPIDLEPQQIKAEPHTNLLFTSFTSVVMCINSIFNIVLNYVGNKISYQDTAVERNFLAIILQTDQFSHLLIQTNVIEILFNPNVFQREAFIYKNSIQYCVICESFTLLTQIISRHPPNISSLLGDLFSRIILYGDPVVYRFIVSYIINLIQDKVNFKFFTSSVLYDALIKIDAKFRTVILQNPEKEDINKYKNARATLLYMLKVCLTGSFANTLFFCNQQRTLFFFDLIFEQDTRNFAIEAIHSSLVSSKTPFSLINSFKEWILSLSQKIDDQKLSEAIVILLVHIASASSQNPDNIVTAVIQSDLDKAICCLISLSNDEKLCTRFLLSVCDFLILLCNDSFKYISRISQDGFFDIFVENKNKFSLNINVWNALFSVLVCKKIEMKSSTIECEQIVVKSMIPCIYKLAMDTSYSSEVIQALYSLSKFSIGNQYQFFKSNIICDMIDYIHDNYTIEMIETPFLSHISTSFFHKNELSKLLQTIVKPPMSASRFFVTLINLIFDQQNKSDRSTTFFHVTGPKRNFEKIFDLESEVKIYVSLRNNRSNGSIISLSDAESNIKVVYFNKKFLIQGLNLNEEINFELFNQILYHIIFRVTDSKVTLEINKTKLFDKTINHGLNGKVTCHIGGIICDLETIMIFADNNASKYSASLTNDYQCIDVNSGKVDAIFKGLIIPYTPTLTSTFVNCGGPMLILPVFEATPNAPKPNEFLASCIDLFIQMTNRMQNYFIHQKLFRSLNAVFRRLSPEYFDSHNVSKLVALYNCFTQPKIRKEIEEFLFGDPALFQYWVRMPRYRFNMENPYSEFLIGGLQTYKNFPLQNFSERFFNSLKTIEREPFSFNDASTLVLMINECESIEFIKILLTLFKKMVNERSTDILSILSQYHFFSPFVRFFKYEYLEELSLQCIIRVEKLCSKSENIHLLSAMQTIAKIINEPIESLFDTLISRISEDSPCFPYLPLICKLIEFVDRTKQKAALFIIRKFYEKFEKPFSGWITYMFFLAQLDQEESHLWMPILARIIAKNIKLLSTLLLFFDITCSISNLDYMKCFTSLTNELSKSTLSYHAADKDSLICLMRWVIFKFKINFENPHCFSSFDQFIAVIKSVEITFNNDDIFNVDQSKFTDFCVSLLKATTYGGGLTFNNIELRTLYISMFKSIMNVNNDLAIDIADYMALVANNSSNSSNFRIPAVLVSKISGELTEKYNGLTDLIKKLDDGQEIDISHDKDYVSKLNDELSKQNIQNINEMIDVSIKSDAQLQEEEELYRLAAKLILPIYDKIKSTMKRKHAESDLALSRNMMMIKGGTVSFWRNGIEDVHYGLSDNIDSFGRHARIKTIKHFKDHADEIYEKSIHDDEKVKETKKKLIAIDKDILKAKLEEFDESFICSSVTPKGVSQGTIFVLKKSVIFEGEKMIPMMGSQSYNRPKFVEIFLAEVGHILWRRYQMVDSALEMFTKSGQTLFIIFQDFKQRNSFLDAITKAGLPSAIVVQRKEKMDISKLTKLWQERVISNYEYIYWLNMYSGRSFSDITQYPIFPWVIKDYQIEKLDLNDENIYRDFGKMVGEFNQERLERLIDNQKDFSDDFSPFYVQCCSNPGFVVNFLLRIEPFTTLAINLQSGHFDNTNRIFNSILTVWRNVTGTISDFRELIPEFFTTHIAFENLCHYQFGKTDDGVAVNDVILPPWAKSAFQFVRLNRLALESPYVSNNINKWIDLMFGYLRMNFDIHNVFPQYSYPEKCDVNDELMIANAMNFGMMPSKLFDEPHPKRFMSDIFCQSLSLCEKLNVTIENVDCNIQNVTAMGYDNNIVMTIDIHGKITSFLSSNPSQIQTAAVSGFFGQYSEFGKHVCFNLPGGTVLYTTSWRTDFNVYNYQSKHKTEGIQNNFMIPCLHSDGDYIIVGSVDSTVTLINNNDISYIVGHSAPIVDAVVSQRCGLIASIDSHNKLLLSNLNCSPIATTNVTVGQAKKVLISELGCVVVIGYCNNMTLIEVYTEECRFICRTSIINSMPLSCCIGETHDCGSFLFICGSQRNVSIYRIFDLTLVYSSQLDAKVKFIDFSKLDNKACLILENDEIKMLTLSV</sequence>
<dbReference type="SUPFAM" id="SSF81837">
    <property type="entry name" value="BEACH domain"/>
    <property type="match status" value="1"/>
</dbReference>
<dbReference type="VEuPathDB" id="TrichDB:TVAG_003200"/>
<dbReference type="eggNOG" id="KOG1787">
    <property type="taxonomic scope" value="Eukaryota"/>
</dbReference>
<proteinExistence type="predicted"/>
<dbReference type="InterPro" id="IPR023362">
    <property type="entry name" value="PH-BEACH_dom"/>
</dbReference>
<evidence type="ECO:0000259" key="1">
    <source>
        <dbReference type="PROSITE" id="PS50197"/>
    </source>
</evidence>
<dbReference type="InterPro" id="IPR011993">
    <property type="entry name" value="PH-like_dom_sf"/>
</dbReference>
<dbReference type="Gene3D" id="1.10.1540.10">
    <property type="entry name" value="BEACH domain"/>
    <property type="match status" value="1"/>
</dbReference>
<dbReference type="EMBL" id="DS113900">
    <property type="protein sequence ID" value="EAX93631.1"/>
    <property type="molecule type" value="Genomic_DNA"/>
</dbReference>
<keyword evidence="4" id="KW-1185">Reference proteome</keyword>
<gene>
    <name evidence="3" type="ORF">TVAG_003200</name>
</gene>
<dbReference type="InterPro" id="IPR036372">
    <property type="entry name" value="BEACH_dom_sf"/>
</dbReference>
<dbReference type="PANTHER" id="PTHR13743:SF112">
    <property type="entry name" value="BEACH DOMAIN-CONTAINING PROTEIN"/>
    <property type="match status" value="1"/>
</dbReference>
<dbReference type="Pfam" id="PF02138">
    <property type="entry name" value="Beach"/>
    <property type="match status" value="1"/>
</dbReference>
<dbReference type="InterPro" id="IPR015943">
    <property type="entry name" value="WD40/YVTN_repeat-like_dom_sf"/>
</dbReference>
<accession>A2FN72</accession>
<dbReference type="InterPro" id="IPR011047">
    <property type="entry name" value="Quinoprotein_ADH-like_sf"/>
</dbReference>
<organism evidence="3 4">
    <name type="scientific">Trichomonas vaginalis (strain ATCC PRA-98 / G3)</name>
    <dbReference type="NCBI Taxonomy" id="412133"/>
    <lineage>
        <taxon>Eukaryota</taxon>
        <taxon>Metamonada</taxon>
        <taxon>Parabasalia</taxon>
        <taxon>Trichomonadida</taxon>
        <taxon>Trichomonadidae</taxon>
        <taxon>Trichomonas</taxon>
    </lineage>
</organism>
<dbReference type="Pfam" id="PF14844">
    <property type="entry name" value="PH_BEACH"/>
    <property type="match status" value="1"/>
</dbReference>
<evidence type="ECO:0000259" key="2">
    <source>
        <dbReference type="PROSITE" id="PS51783"/>
    </source>
</evidence>
<dbReference type="CDD" id="cd06071">
    <property type="entry name" value="Beach"/>
    <property type="match status" value="1"/>
</dbReference>
<dbReference type="PANTHER" id="PTHR13743">
    <property type="entry name" value="BEIGE/BEACH-RELATED"/>
    <property type="match status" value="1"/>
</dbReference>
<name>A2FN72_TRIV3</name>
<dbReference type="Proteomes" id="UP000001542">
    <property type="component" value="Unassembled WGS sequence"/>
</dbReference>